<gene>
    <name evidence="2" type="ordered locus">BMS_1340</name>
</gene>
<evidence type="ECO:0000313" key="3">
    <source>
        <dbReference type="Proteomes" id="UP000008963"/>
    </source>
</evidence>
<accession>E1WZM3</accession>
<keyword evidence="3" id="KW-1185">Reference proteome</keyword>
<feature type="transmembrane region" description="Helical" evidence="1">
    <location>
        <begin position="31"/>
        <end position="49"/>
    </location>
</feature>
<dbReference type="KEGG" id="bmx:BMS_1340"/>
<keyword evidence="1" id="KW-0812">Transmembrane</keyword>
<keyword evidence="1" id="KW-1133">Transmembrane helix</keyword>
<evidence type="ECO:0000313" key="2">
    <source>
        <dbReference type="EMBL" id="CBW26209.1"/>
    </source>
</evidence>
<proteinExistence type="predicted"/>
<feature type="transmembrane region" description="Helical" evidence="1">
    <location>
        <begin position="69"/>
        <end position="89"/>
    </location>
</feature>
<reference evidence="3" key="1">
    <citation type="journal article" date="2013" name="ISME J.">
        <title>A small predatory core genome in the divergent marine Bacteriovorax marinus SJ and the terrestrial Bdellovibrio bacteriovorus.</title>
        <authorList>
            <person name="Crossman L.C."/>
            <person name="Chen H."/>
            <person name="Cerdeno-Tarraga A.M."/>
            <person name="Brooks K."/>
            <person name="Quail M.A."/>
            <person name="Pineiro S.A."/>
            <person name="Hobley L."/>
            <person name="Sockett R.E."/>
            <person name="Bentley S.D."/>
            <person name="Parkhill J."/>
            <person name="Williams H.N."/>
            <person name="Stine O.C."/>
        </authorList>
    </citation>
    <scope>NUCLEOTIDE SEQUENCE [LARGE SCALE GENOMIC DNA]</scope>
    <source>
        <strain evidence="3">ATCC BAA-682 / DSM 15412 / SJ</strain>
    </source>
</reference>
<name>E1WZM3_HALMS</name>
<dbReference type="HOGENOM" id="CLU_844034_0_0_7"/>
<dbReference type="Proteomes" id="UP000008963">
    <property type="component" value="Chromosome"/>
</dbReference>
<organism evidence="2 3">
    <name type="scientific">Halobacteriovorax marinus (strain ATCC BAA-682 / DSM 15412 / SJ)</name>
    <name type="common">Bacteriovorax marinus</name>
    <dbReference type="NCBI Taxonomy" id="862908"/>
    <lineage>
        <taxon>Bacteria</taxon>
        <taxon>Pseudomonadati</taxon>
        <taxon>Bdellovibrionota</taxon>
        <taxon>Bacteriovoracia</taxon>
        <taxon>Bacteriovoracales</taxon>
        <taxon>Halobacteriovoraceae</taxon>
        <taxon>Halobacteriovorax</taxon>
    </lineage>
</organism>
<keyword evidence="1" id="KW-0472">Membrane</keyword>
<dbReference type="AlphaFoldDB" id="E1WZM3"/>
<dbReference type="EMBL" id="FQ312005">
    <property type="protein sequence ID" value="CBW26209.1"/>
    <property type="molecule type" value="Genomic_DNA"/>
</dbReference>
<protein>
    <submittedName>
        <fullName evidence="2">Membrane protein</fullName>
    </submittedName>
</protein>
<evidence type="ECO:0000256" key="1">
    <source>
        <dbReference type="SAM" id="Phobius"/>
    </source>
</evidence>
<dbReference type="PATRIC" id="fig|862908.3.peg.1275"/>
<sequence>MVIDLLILNLIVFIYFRRKGMSAEKSLKKGFKAMLIATPIKFALIFLLVPQYLPIYPEKRKLSETEVNMIGTAIWGYTIFYPVWGSYYYGMSTYRSKFKPDFYIDEDVSKYGELCEDSKWSDFEPCHKYIQNLGDLKKYESRFLVDAKKFLTKFPDRRCDSIHAIIGGLSNFSKESSGEKKQLAGAQGVSNFGERLASLYFGHFDDFFAPYEDQCHKIAHKKFYIYFHSKKGDYFDNDMNNYLQFVCEKYNSYCSRYWERFYSVSYDQNYAIANELHQELCEKWPKMRMCRTPRGQSIKEYNNMIEKIRESGDRSEKTSFNNLDTDKAY</sequence>